<dbReference type="Proteomes" id="UP000223596">
    <property type="component" value="Unassembled WGS sequence"/>
</dbReference>
<dbReference type="SUPFAM" id="SSF56784">
    <property type="entry name" value="HAD-like"/>
    <property type="match status" value="1"/>
</dbReference>
<evidence type="ECO:0008006" key="3">
    <source>
        <dbReference type="Google" id="ProtNLM"/>
    </source>
</evidence>
<dbReference type="NCBIfam" id="TIGR01549">
    <property type="entry name" value="HAD-SF-IA-v1"/>
    <property type="match status" value="1"/>
</dbReference>
<dbReference type="GeneID" id="35804957"/>
<dbReference type="AlphaFoldDB" id="A0AB36TFF1"/>
<name>A0AB36TFF1_ACETH</name>
<dbReference type="NCBIfam" id="TIGR01668">
    <property type="entry name" value="YqeG_hyp_ppase"/>
    <property type="match status" value="1"/>
</dbReference>
<dbReference type="EMBL" id="PDBW01000001">
    <property type="protein sequence ID" value="PFH02644.1"/>
    <property type="molecule type" value="Genomic_DNA"/>
</dbReference>
<sequence length="167" mass="19267">MLEKFYPDLQADRVQDIDLDFLAEKNIKGLILDIDNTLVPEHVEEADENTIAWIDKVKKKGFKVCIVSNASEKRVARFNSKLNVDVIHRASKPRSRSFVKAMEIMNTKASETAVIGDQIFTDIYGGNKVNMFTILVTPIDKREYFFVRLKRIAEKFVLAKMKTRKQI</sequence>
<proteinExistence type="predicted"/>
<dbReference type="GO" id="GO:0008962">
    <property type="term" value="F:phosphatidylglycerophosphatase activity"/>
    <property type="evidence" value="ECO:0007669"/>
    <property type="project" value="InterPro"/>
</dbReference>
<dbReference type="InterPro" id="IPR023214">
    <property type="entry name" value="HAD_sf"/>
</dbReference>
<reference evidence="1 2" key="1">
    <citation type="submission" date="2017-09" db="EMBL/GenBank/DDBJ databases">
        <title>Evaluation of Pacific Biosciences Sequencing Technology to Finishing C. thermocellum Genome Sequences.</title>
        <authorList>
            <person name="Brown S."/>
        </authorList>
    </citation>
    <scope>NUCLEOTIDE SEQUENCE [LARGE SCALE GENOMIC DNA]</scope>
    <source>
        <strain evidence="1 2">AD2</strain>
    </source>
</reference>
<dbReference type="NCBIfam" id="TIGR01662">
    <property type="entry name" value="HAD-SF-IIIA"/>
    <property type="match status" value="1"/>
</dbReference>
<gene>
    <name evidence="1" type="ORF">M972_111429</name>
</gene>
<dbReference type="InterPro" id="IPR036412">
    <property type="entry name" value="HAD-like_sf"/>
</dbReference>
<protein>
    <recommendedName>
        <fullName evidence="3">YqeG family HAD IIIA-type phosphatase</fullName>
    </recommendedName>
</protein>
<dbReference type="GO" id="GO:0005737">
    <property type="term" value="C:cytoplasm"/>
    <property type="evidence" value="ECO:0007669"/>
    <property type="project" value="TreeGrafter"/>
</dbReference>
<dbReference type="RefSeq" id="WP_003517159.1">
    <property type="nucleotide sequence ID" value="NZ_CP013828.1"/>
</dbReference>
<dbReference type="PANTHER" id="PTHR19288:SF25">
    <property type="entry name" value="PHOSPHATIDYLGLYCEROPHOSPHATASE GEP4, MITOCHONDRIAL"/>
    <property type="match status" value="1"/>
</dbReference>
<evidence type="ECO:0000313" key="2">
    <source>
        <dbReference type="Proteomes" id="UP000223596"/>
    </source>
</evidence>
<dbReference type="InterPro" id="IPR006549">
    <property type="entry name" value="HAD-SF_hydro_IIIA"/>
</dbReference>
<dbReference type="CDD" id="cd16416">
    <property type="entry name" value="HAD_BsYqeG-like"/>
    <property type="match status" value="1"/>
</dbReference>
<dbReference type="InterPro" id="IPR027706">
    <property type="entry name" value="PGP_Pase"/>
</dbReference>
<dbReference type="InterPro" id="IPR010021">
    <property type="entry name" value="PGPP1/Gep4"/>
</dbReference>
<accession>A0AB36TFF1</accession>
<evidence type="ECO:0000313" key="1">
    <source>
        <dbReference type="EMBL" id="PFH02644.1"/>
    </source>
</evidence>
<dbReference type="Gene3D" id="3.40.50.1000">
    <property type="entry name" value="HAD superfamily/HAD-like"/>
    <property type="match status" value="1"/>
</dbReference>
<dbReference type="Pfam" id="PF09419">
    <property type="entry name" value="PGP_phosphatase"/>
    <property type="match status" value="1"/>
</dbReference>
<dbReference type="InterPro" id="IPR006439">
    <property type="entry name" value="HAD-SF_hydro_IA"/>
</dbReference>
<dbReference type="PANTHER" id="PTHR19288">
    <property type="entry name" value="4-NITROPHENYLPHOSPHATASE-RELATED"/>
    <property type="match status" value="1"/>
</dbReference>
<comment type="caution">
    <text evidence="1">The sequence shown here is derived from an EMBL/GenBank/DDBJ whole genome shotgun (WGS) entry which is preliminary data.</text>
</comment>
<organism evidence="1 2">
    <name type="scientific">Acetivibrio thermocellus AD2</name>
    <dbReference type="NCBI Taxonomy" id="1138384"/>
    <lineage>
        <taxon>Bacteria</taxon>
        <taxon>Bacillati</taxon>
        <taxon>Bacillota</taxon>
        <taxon>Clostridia</taxon>
        <taxon>Eubacteriales</taxon>
        <taxon>Oscillospiraceae</taxon>
        <taxon>Acetivibrio</taxon>
    </lineage>
</organism>